<name>A0ABV2AIM1_9EUKA</name>
<protein>
    <submittedName>
        <fullName evidence="1">Uncharacterized protein</fullName>
    </submittedName>
</protein>
<organism evidence="1 2">
    <name type="scientific">Bonamia ostreae</name>
    <dbReference type="NCBI Taxonomy" id="126728"/>
    <lineage>
        <taxon>Eukaryota</taxon>
        <taxon>Sar</taxon>
        <taxon>Rhizaria</taxon>
        <taxon>Endomyxa</taxon>
        <taxon>Ascetosporea</taxon>
        <taxon>Haplosporida</taxon>
        <taxon>Bonamia</taxon>
    </lineage>
</organism>
<evidence type="ECO:0000313" key="2">
    <source>
        <dbReference type="Proteomes" id="UP001439008"/>
    </source>
</evidence>
<dbReference type="EMBL" id="JBDODL010000230">
    <property type="protein sequence ID" value="MES1919223.1"/>
    <property type="molecule type" value="Genomic_DNA"/>
</dbReference>
<sequence length="421" mass="48549">MSIIFLIILKKFQCDCVFENKDIYSIPDQICGDEFSLNSDFIKENRICYIGCKNEKFRIKKNFLVPSIPYAHCVNGQLKYRGKTFTGQNPLCVRSEEELCYVDIIKKINFDWNCSKTAIKRNTICRFRCKKGLRINDEIPLIKCGEGGKFFQLNTAKLVANLDKFIGKYLMCFDDSHCDTFSLNTTTKITGCIKNGIKILNQSRYIPSESVCDAECGEIKKVKCLFGKWINFETNKSLNKCRKRFCPNNLYSDAMHTGNCHNLSTIPIGGRCSISCINGFSDDFGINNREKSVLCDSFGEFVNEDGSLFDPSNIEIFCHSNKTCSHTQIKNMKNIFECSKAQYFTSGTFCKWDCKFSEVKLIFCYDGIWFEKDSNDGIKKFFFECIPRFYVNFRVLSYEKTRKNRSRNKLHSTESGLLGHL</sequence>
<dbReference type="Proteomes" id="UP001439008">
    <property type="component" value="Unassembled WGS sequence"/>
</dbReference>
<reference evidence="1 2" key="1">
    <citation type="journal article" date="2024" name="BMC Biol.">
        <title>Comparative genomics of Ascetosporea gives new insight into the evolutionary basis for animal parasitism in Rhizaria.</title>
        <authorList>
            <person name="Hiltunen Thoren M."/>
            <person name="Onut-Brannstrom I."/>
            <person name="Alfjorden A."/>
            <person name="Peckova H."/>
            <person name="Swords F."/>
            <person name="Hooper C."/>
            <person name="Holzer A.S."/>
            <person name="Bass D."/>
            <person name="Burki F."/>
        </authorList>
    </citation>
    <scope>NUCLEOTIDE SEQUENCE [LARGE SCALE GENOMIC DNA]</scope>
    <source>
        <strain evidence="1">20-A016</strain>
    </source>
</reference>
<proteinExistence type="predicted"/>
<comment type="caution">
    <text evidence="1">The sequence shown here is derived from an EMBL/GenBank/DDBJ whole genome shotgun (WGS) entry which is preliminary data.</text>
</comment>
<accession>A0ABV2AIM1</accession>
<gene>
    <name evidence="1" type="ORF">MHBO_001083</name>
</gene>
<evidence type="ECO:0000313" key="1">
    <source>
        <dbReference type="EMBL" id="MES1919223.1"/>
    </source>
</evidence>
<keyword evidence="2" id="KW-1185">Reference proteome</keyword>